<sequence length="220" mass="24904">IREVLLRPDLEAYTHKMAEPKHVENWPIPMAKEHNSLLGTILKGKKNNFANFLCTRLAGANQPIPPQKLLEIIGSVYKAMDSRFEQTPVANILTNSRINVQQEARLAYIRMMINLNRLHQIANPGQTAFPSFWDDINADLETCRTKNTQCSIKCLDTLSSKRIADSGMAKKLLTTAPTLMFNSQLTQRFTQGLHRSLIPTLFKRNQFFHISLSSPVSMGP</sequence>
<comment type="caution">
    <text evidence="1">The sequence shown here is derived from an EMBL/GenBank/DDBJ whole genome shotgun (WGS) entry which is preliminary data.</text>
</comment>
<dbReference type="VEuPathDB" id="FungiDB:PSTT_02031"/>
<feature type="non-terminal residue" evidence="1">
    <location>
        <position position="1"/>
    </location>
</feature>
<gene>
    <name evidence="1" type="ORF">PSTT_02031</name>
</gene>
<dbReference type="EMBL" id="PKSL01000011">
    <property type="protein sequence ID" value="POW15711.1"/>
    <property type="molecule type" value="Genomic_DNA"/>
</dbReference>
<evidence type="ECO:0000313" key="1">
    <source>
        <dbReference type="EMBL" id="POW15711.1"/>
    </source>
</evidence>
<reference evidence="1" key="1">
    <citation type="submission" date="2017-12" db="EMBL/GenBank/DDBJ databases">
        <title>Gene loss provides genomic basis for host adaptation in cereal stripe rust fungi.</title>
        <authorList>
            <person name="Xia C."/>
        </authorList>
    </citation>
    <scope>NUCLEOTIDE SEQUENCE [LARGE SCALE GENOMIC DNA]</scope>
    <source>
        <strain evidence="1">93-210</strain>
    </source>
</reference>
<evidence type="ECO:0000313" key="2">
    <source>
        <dbReference type="Proteomes" id="UP000239156"/>
    </source>
</evidence>
<organism evidence="1 2">
    <name type="scientific">Puccinia striiformis</name>
    <dbReference type="NCBI Taxonomy" id="27350"/>
    <lineage>
        <taxon>Eukaryota</taxon>
        <taxon>Fungi</taxon>
        <taxon>Dikarya</taxon>
        <taxon>Basidiomycota</taxon>
        <taxon>Pucciniomycotina</taxon>
        <taxon>Pucciniomycetes</taxon>
        <taxon>Pucciniales</taxon>
        <taxon>Pucciniaceae</taxon>
        <taxon>Puccinia</taxon>
    </lineage>
</organism>
<proteinExistence type="predicted"/>
<dbReference type="OrthoDB" id="2500287at2759"/>
<protein>
    <submittedName>
        <fullName evidence="1">Uncharacterized protein</fullName>
    </submittedName>
</protein>
<dbReference type="VEuPathDB" id="FungiDB:PSHT_05180"/>
<name>A0A2S4W1T9_9BASI</name>
<accession>A0A2S4W1T9</accession>
<keyword evidence="2" id="KW-1185">Reference proteome</keyword>
<dbReference type="Proteomes" id="UP000239156">
    <property type="component" value="Unassembled WGS sequence"/>
</dbReference>